<sequence length="194" mass="21586">MYREGYKKLFLGMALATFDFNRGNINFIPDSIGYILVVIGLSILASQHEFFKKAKMPATFLAVLSIIDVYHAPNSQYINLFTGLMSPVATVMRLCIIVLNVMLVYYVCKAIIEICEFEGRSVLKDRADSVVKFYVAASVVLFVMLPVSYMAQNMYKGVIVIMTILAIGINVMFMVIVNKAGNSIGNCAFNKSKS</sequence>
<keyword evidence="1" id="KW-0812">Transmembrane</keyword>
<keyword evidence="1" id="KW-1133">Transmembrane helix</keyword>
<feature type="transmembrane region" description="Helical" evidence="1">
    <location>
        <begin position="157"/>
        <end position="177"/>
    </location>
</feature>
<dbReference type="OrthoDB" id="2596219at2"/>
<keyword evidence="1" id="KW-0472">Membrane</keyword>
<feature type="transmembrane region" description="Helical" evidence="1">
    <location>
        <begin position="84"/>
        <end position="108"/>
    </location>
</feature>
<dbReference type="Proteomes" id="UP000027946">
    <property type="component" value="Unassembled WGS sequence"/>
</dbReference>
<feature type="transmembrane region" description="Helical" evidence="1">
    <location>
        <begin position="25"/>
        <end position="44"/>
    </location>
</feature>
<keyword evidence="3" id="KW-1185">Reference proteome</keyword>
<protein>
    <submittedName>
        <fullName evidence="2">Uncharacterized protein</fullName>
    </submittedName>
</protein>
<proteinExistence type="predicted"/>
<feature type="transmembrane region" description="Helical" evidence="1">
    <location>
        <begin position="129"/>
        <end position="151"/>
    </location>
</feature>
<comment type="caution">
    <text evidence="2">The sequence shown here is derived from an EMBL/GenBank/DDBJ whole genome shotgun (WGS) entry which is preliminary data.</text>
</comment>
<name>A0A069R9L8_PEPLI</name>
<dbReference type="EMBL" id="JJMM01000026">
    <property type="protein sequence ID" value="KDR93759.1"/>
    <property type="molecule type" value="Genomic_DNA"/>
</dbReference>
<dbReference type="AlphaFoldDB" id="A0A069R9L8"/>
<gene>
    <name evidence="2" type="ORF">CLIT_23c00310</name>
</gene>
<dbReference type="eggNOG" id="ENOG5033ICV">
    <property type="taxonomic scope" value="Bacteria"/>
</dbReference>
<accession>A0A069R9L8</accession>
<evidence type="ECO:0000313" key="2">
    <source>
        <dbReference type="EMBL" id="KDR93759.1"/>
    </source>
</evidence>
<reference evidence="2 3" key="1">
    <citation type="submission" date="2014-03" db="EMBL/GenBank/DDBJ databases">
        <title>Genome sequence of Clostridium litorale W6, DSM 5388.</title>
        <authorList>
            <person name="Poehlein A."/>
            <person name="Jagirdar A."/>
            <person name="Khonsari B."/>
            <person name="Chibani C.M."/>
            <person name="Gutierrez Gutierrez D.A."/>
            <person name="Davydova E."/>
            <person name="Alghaithi H.S."/>
            <person name="Nair K.P."/>
            <person name="Dhamotharan K."/>
            <person name="Chandran L."/>
            <person name="G W."/>
            <person name="Daniel R."/>
        </authorList>
    </citation>
    <scope>NUCLEOTIDE SEQUENCE [LARGE SCALE GENOMIC DNA]</scope>
    <source>
        <strain evidence="2 3">W6</strain>
    </source>
</reference>
<dbReference type="RefSeq" id="WP_038267528.1">
    <property type="nucleotide sequence ID" value="NZ_FSRH01000004.1"/>
</dbReference>
<evidence type="ECO:0000256" key="1">
    <source>
        <dbReference type="SAM" id="Phobius"/>
    </source>
</evidence>
<organism evidence="2 3">
    <name type="scientific">Peptoclostridium litorale DSM 5388</name>
    <dbReference type="NCBI Taxonomy" id="1121324"/>
    <lineage>
        <taxon>Bacteria</taxon>
        <taxon>Bacillati</taxon>
        <taxon>Bacillota</taxon>
        <taxon>Clostridia</taxon>
        <taxon>Peptostreptococcales</taxon>
        <taxon>Peptoclostridiaceae</taxon>
        <taxon>Peptoclostridium</taxon>
    </lineage>
</organism>
<evidence type="ECO:0000313" key="3">
    <source>
        <dbReference type="Proteomes" id="UP000027946"/>
    </source>
</evidence>